<dbReference type="Proteomes" id="UP000693672">
    <property type="component" value="Unassembled WGS sequence"/>
</dbReference>
<feature type="transmembrane region" description="Helical" evidence="1">
    <location>
        <begin position="6"/>
        <end position="23"/>
    </location>
</feature>
<dbReference type="InterPro" id="IPR048147">
    <property type="entry name" value="CBO0543-like"/>
</dbReference>
<dbReference type="AlphaFoldDB" id="A0A916K803"/>
<evidence type="ECO:0000313" key="2">
    <source>
        <dbReference type="EMBL" id="CAG7642687.1"/>
    </source>
</evidence>
<keyword evidence="3" id="KW-1185">Reference proteome</keyword>
<gene>
    <name evidence="2" type="ORF">PAESOLCIP111_04370</name>
</gene>
<feature type="transmembrane region" description="Helical" evidence="1">
    <location>
        <begin position="125"/>
        <end position="141"/>
    </location>
</feature>
<dbReference type="EMBL" id="CAJVAS010000023">
    <property type="protein sequence ID" value="CAG7642687.1"/>
    <property type="molecule type" value="Genomic_DNA"/>
</dbReference>
<evidence type="ECO:0000313" key="3">
    <source>
        <dbReference type="Proteomes" id="UP000693672"/>
    </source>
</evidence>
<keyword evidence="1" id="KW-1133">Transmembrane helix</keyword>
<reference evidence="2" key="1">
    <citation type="submission" date="2021-06" db="EMBL/GenBank/DDBJ databases">
        <authorList>
            <person name="Criscuolo A."/>
        </authorList>
    </citation>
    <scope>NUCLEOTIDE SEQUENCE</scope>
    <source>
        <strain evidence="2">CIP111600</strain>
    </source>
</reference>
<feature type="transmembrane region" description="Helical" evidence="1">
    <location>
        <begin position="68"/>
        <end position="85"/>
    </location>
</feature>
<feature type="transmembrane region" description="Helical" evidence="1">
    <location>
        <begin position="30"/>
        <end position="48"/>
    </location>
</feature>
<protein>
    <submittedName>
        <fullName evidence="2">Uncharacterized protein</fullName>
    </submittedName>
</protein>
<evidence type="ECO:0000256" key="1">
    <source>
        <dbReference type="SAM" id="Phobius"/>
    </source>
</evidence>
<dbReference type="NCBIfam" id="NF041644">
    <property type="entry name" value="CBO0543_fam"/>
    <property type="match status" value="1"/>
</dbReference>
<feature type="transmembrane region" description="Helical" evidence="1">
    <location>
        <begin position="92"/>
        <end position="113"/>
    </location>
</feature>
<accession>A0A916K803</accession>
<organism evidence="2 3">
    <name type="scientific">Paenibacillus solanacearum</name>
    <dbReference type="NCBI Taxonomy" id="2048548"/>
    <lineage>
        <taxon>Bacteria</taxon>
        <taxon>Bacillati</taxon>
        <taxon>Bacillota</taxon>
        <taxon>Bacilli</taxon>
        <taxon>Bacillales</taxon>
        <taxon>Paenibacillaceae</taxon>
        <taxon>Paenibacillus</taxon>
    </lineage>
</organism>
<dbReference type="RefSeq" id="WP_218094089.1">
    <property type="nucleotide sequence ID" value="NZ_CAJVAS010000023.1"/>
</dbReference>
<proteinExistence type="predicted"/>
<keyword evidence="1" id="KW-0812">Transmembrane</keyword>
<comment type="caution">
    <text evidence="2">The sequence shown here is derived from an EMBL/GenBank/DDBJ whole genome shotgun (WGS) entry which is preliminary data.</text>
</comment>
<name>A0A916K803_9BACL</name>
<sequence>MERIILIGAWIVSITALIVFVPLRRWREAAVAFMAGQSITWITSITFVEWGLFENPVREFTKATSANFTFNFIFYPTVGALHCLYYPYGKSLAMRVLSSVSIPTVLVGLLLLVRTHTQLLRYIHYTWYINWLVFVIGYFAVRKYYEWFFQIETAGKAARGAS</sequence>
<keyword evidence="1" id="KW-0472">Membrane</keyword>